<evidence type="ECO:0000313" key="15">
    <source>
        <dbReference type="RefSeq" id="XP_033781586.1"/>
    </source>
</evidence>
<evidence type="ECO:0000256" key="2">
    <source>
        <dbReference type="ARBA" id="ARBA00010890"/>
    </source>
</evidence>
<protein>
    <submittedName>
        <fullName evidence="15">Interleukin-6 receptor subunit alpha</fullName>
    </submittedName>
</protein>
<dbReference type="FunCoup" id="A0A6P8Q2Y5">
    <property type="interactions" value="640"/>
</dbReference>
<dbReference type="PROSITE" id="PS01354">
    <property type="entry name" value="HEMATOPO_REC_L_F3"/>
    <property type="match status" value="1"/>
</dbReference>
<feature type="domain" description="Fibronectin type-III" evidence="13">
    <location>
        <begin position="215"/>
        <end position="311"/>
    </location>
</feature>
<dbReference type="AlphaFoldDB" id="A0A6P8Q2Y5"/>
<evidence type="ECO:0000256" key="10">
    <source>
        <dbReference type="SAM" id="Phobius"/>
    </source>
</evidence>
<dbReference type="FunFam" id="2.60.40.10:FF:000136">
    <property type="entry name" value="Ciliary neurotrophic factor receptor alpha"/>
    <property type="match status" value="1"/>
</dbReference>
<dbReference type="GO" id="GO:0004896">
    <property type="term" value="F:cytokine receptor activity"/>
    <property type="evidence" value="ECO:0007669"/>
    <property type="project" value="InterPro"/>
</dbReference>
<keyword evidence="9" id="KW-0393">Immunoglobulin domain</keyword>
<evidence type="ECO:0000256" key="8">
    <source>
        <dbReference type="ARBA" id="ARBA00023180"/>
    </source>
</evidence>
<dbReference type="OrthoDB" id="8634471at2759"/>
<keyword evidence="14" id="KW-1185">Reference proteome</keyword>
<evidence type="ECO:0000256" key="11">
    <source>
        <dbReference type="SAM" id="SignalP"/>
    </source>
</evidence>
<dbReference type="KEGG" id="gsh:117350940"/>
<evidence type="ECO:0000259" key="13">
    <source>
        <dbReference type="PROSITE" id="PS50853"/>
    </source>
</evidence>
<dbReference type="CTD" id="3570"/>
<keyword evidence="4 11" id="KW-0732">Signal</keyword>
<dbReference type="InterPro" id="IPR013151">
    <property type="entry name" value="Immunoglobulin_dom"/>
</dbReference>
<keyword evidence="3 10" id="KW-0812">Transmembrane</keyword>
<organism evidence="14 15">
    <name type="scientific">Geotrypetes seraphini</name>
    <name type="common">Gaboon caecilian</name>
    <name type="synonym">Caecilia seraphini</name>
    <dbReference type="NCBI Taxonomy" id="260995"/>
    <lineage>
        <taxon>Eukaryota</taxon>
        <taxon>Metazoa</taxon>
        <taxon>Chordata</taxon>
        <taxon>Craniata</taxon>
        <taxon>Vertebrata</taxon>
        <taxon>Euteleostomi</taxon>
        <taxon>Amphibia</taxon>
        <taxon>Gymnophiona</taxon>
        <taxon>Geotrypetes</taxon>
    </lineage>
</organism>
<dbReference type="GO" id="GO:0016020">
    <property type="term" value="C:membrane"/>
    <property type="evidence" value="ECO:0007669"/>
    <property type="project" value="UniProtKB-SubCell"/>
</dbReference>
<keyword evidence="8" id="KW-0325">Glycoprotein</keyword>
<reference evidence="15" key="1">
    <citation type="submission" date="2025-08" db="UniProtKB">
        <authorList>
            <consortium name="RefSeq"/>
        </authorList>
    </citation>
    <scope>IDENTIFICATION</scope>
</reference>
<dbReference type="InterPro" id="IPR003530">
    <property type="entry name" value="Hematopoietin_rcpt_L_F3_CS"/>
</dbReference>
<keyword evidence="6 10" id="KW-0472">Membrane</keyword>
<evidence type="ECO:0000313" key="14">
    <source>
        <dbReference type="Proteomes" id="UP000515159"/>
    </source>
</evidence>
<feature type="signal peptide" evidence="11">
    <location>
        <begin position="1"/>
        <end position="18"/>
    </location>
</feature>
<dbReference type="InterPro" id="IPR053073">
    <property type="entry name" value="IL11/IL27_subunit_beta"/>
</dbReference>
<evidence type="ECO:0000256" key="1">
    <source>
        <dbReference type="ARBA" id="ARBA00004479"/>
    </source>
</evidence>
<dbReference type="Pfam" id="PF00047">
    <property type="entry name" value="ig"/>
    <property type="match status" value="1"/>
</dbReference>
<dbReference type="Proteomes" id="UP000515159">
    <property type="component" value="Chromosome 16"/>
</dbReference>
<dbReference type="InterPro" id="IPR007110">
    <property type="entry name" value="Ig-like_dom"/>
</dbReference>
<feature type="domain" description="Ig-like" evidence="12">
    <location>
        <begin position="25"/>
        <end position="94"/>
    </location>
</feature>
<dbReference type="InterPro" id="IPR015321">
    <property type="entry name" value="TypeI_recpt_CBD"/>
</dbReference>
<comment type="subcellular location">
    <subcellularLocation>
        <location evidence="1">Membrane</location>
        <topology evidence="1">Single-pass type I membrane protein</topology>
    </subcellularLocation>
</comment>
<sequence length="438" mass="50724">MWPLACTMAISLLLASKSFQMRQCPKPVLPAEAWLRPAGVDVNLTCLNEKPNNSSISWKLQNRTLPLKALNRVMMKEQLLLKSVRSTDSGNYSCYRDGQRVCNIQLLVGEILEKPKLTCYRKFPVSNIRCEWKPLKRISTVTKAVLQVQKGFNDDDFFTEKCTYYQSTQTFSCRLKNREEDDSTYVVSICVMNNVDSQSSNKEMFTGNNILQPDPPTNVTVKAVERSPQKLIVTWSYPLTWRNNYYRLKFKIRYRAEYSVVFTVVYSQKTSILITDAWMDKNNIIQVQAREEFDHGSWSTWSHEVTGIPWTGYQDQGDPVMEPSPSRFYDYTEDVTYTYSEEYSNLELDPNENTLSMKESMVPWHIFFLAGASLVPGIILFMGIIIRYKKKWKQTLKEEKLSIFLQYSPIQLVLERWKPNSNATTIFPPSESAPSDTS</sequence>
<dbReference type="RefSeq" id="XP_033781586.1">
    <property type="nucleotide sequence ID" value="XM_033925695.1"/>
</dbReference>
<dbReference type="InParanoid" id="A0A6P8Q2Y5"/>
<evidence type="ECO:0000256" key="3">
    <source>
        <dbReference type="ARBA" id="ARBA00022692"/>
    </source>
</evidence>
<dbReference type="InterPro" id="IPR003961">
    <property type="entry name" value="FN3_dom"/>
</dbReference>
<keyword evidence="5 10" id="KW-1133">Transmembrane helix</keyword>
<dbReference type="SUPFAM" id="SSF49265">
    <property type="entry name" value="Fibronectin type III"/>
    <property type="match status" value="2"/>
</dbReference>
<dbReference type="Pfam" id="PF09240">
    <property type="entry name" value="IL6Ra-bind"/>
    <property type="match status" value="1"/>
</dbReference>
<feature type="chain" id="PRO_5027888723" evidence="11">
    <location>
        <begin position="19"/>
        <end position="438"/>
    </location>
</feature>
<dbReference type="CDD" id="cd00063">
    <property type="entry name" value="FN3"/>
    <property type="match status" value="1"/>
</dbReference>
<dbReference type="PROSITE" id="PS50835">
    <property type="entry name" value="IG_LIKE"/>
    <property type="match status" value="1"/>
</dbReference>
<evidence type="ECO:0000256" key="4">
    <source>
        <dbReference type="ARBA" id="ARBA00022729"/>
    </source>
</evidence>
<feature type="transmembrane region" description="Helical" evidence="10">
    <location>
        <begin position="364"/>
        <end position="386"/>
    </location>
</feature>
<keyword evidence="7 15" id="KW-0675">Receptor</keyword>
<evidence type="ECO:0000256" key="5">
    <source>
        <dbReference type="ARBA" id="ARBA00022989"/>
    </source>
</evidence>
<dbReference type="PANTHER" id="PTHR48483">
    <property type="entry name" value="INTERLEUKIN-27 SUBUNIT BETA"/>
    <property type="match status" value="1"/>
</dbReference>
<dbReference type="InterPro" id="IPR036179">
    <property type="entry name" value="Ig-like_dom_sf"/>
</dbReference>
<dbReference type="InterPro" id="IPR036116">
    <property type="entry name" value="FN3_sf"/>
</dbReference>
<dbReference type="GeneID" id="117350940"/>
<dbReference type="PROSITE" id="PS50853">
    <property type="entry name" value="FN3"/>
    <property type="match status" value="1"/>
</dbReference>
<dbReference type="InterPro" id="IPR013783">
    <property type="entry name" value="Ig-like_fold"/>
</dbReference>
<comment type="similarity">
    <text evidence="2">Belongs to the type I cytokine receptor family. Type 3 subfamily.</text>
</comment>
<evidence type="ECO:0000256" key="6">
    <source>
        <dbReference type="ARBA" id="ARBA00023136"/>
    </source>
</evidence>
<name>A0A6P8Q2Y5_GEOSA</name>
<evidence type="ECO:0000256" key="7">
    <source>
        <dbReference type="ARBA" id="ARBA00023170"/>
    </source>
</evidence>
<evidence type="ECO:0000256" key="9">
    <source>
        <dbReference type="ARBA" id="ARBA00023319"/>
    </source>
</evidence>
<dbReference type="SUPFAM" id="SSF48726">
    <property type="entry name" value="Immunoglobulin"/>
    <property type="match status" value="1"/>
</dbReference>
<evidence type="ECO:0000259" key="12">
    <source>
        <dbReference type="PROSITE" id="PS50835"/>
    </source>
</evidence>
<proteinExistence type="inferred from homology"/>
<gene>
    <name evidence="15" type="primary">IL6R</name>
</gene>
<accession>A0A6P8Q2Y5</accession>
<dbReference type="PANTHER" id="PTHR48483:SF1">
    <property type="entry name" value="INTERLEUKIN-12 RECEPTOR SUBUNIT BETA-1-RELATED"/>
    <property type="match status" value="1"/>
</dbReference>
<dbReference type="Gene3D" id="2.60.40.10">
    <property type="entry name" value="Immunoglobulins"/>
    <property type="match status" value="3"/>
</dbReference>